<keyword evidence="1" id="KW-0472">Membrane</keyword>
<proteinExistence type="predicted"/>
<dbReference type="Pfam" id="PF06808">
    <property type="entry name" value="DctM"/>
    <property type="match status" value="1"/>
</dbReference>
<feature type="transmembrane region" description="Helical" evidence="1">
    <location>
        <begin position="99"/>
        <end position="117"/>
    </location>
</feature>
<dbReference type="PANTHER" id="PTHR43849:SF2">
    <property type="entry name" value="BLL3936 PROTEIN"/>
    <property type="match status" value="1"/>
</dbReference>
<feature type="transmembrane region" description="Helical" evidence="1">
    <location>
        <begin position="581"/>
        <end position="611"/>
    </location>
</feature>
<feature type="transmembrane region" description="Helical" evidence="1">
    <location>
        <begin position="397"/>
        <end position="421"/>
    </location>
</feature>
<dbReference type="Proteomes" id="UP000230821">
    <property type="component" value="Unassembled WGS sequence"/>
</dbReference>
<comment type="caution">
    <text evidence="3">The sequence shown here is derived from an EMBL/GenBank/DDBJ whole genome shotgun (WGS) entry which is preliminary data.</text>
</comment>
<feature type="transmembrane region" description="Helical" evidence="1">
    <location>
        <begin position="335"/>
        <end position="353"/>
    </location>
</feature>
<feature type="transmembrane region" description="Helical" evidence="1">
    <location>
        <begin position="547"/>
        <end position="569"/>
    </location>
</feature>
<feature type="transmembrane region" description="Helical" evidence="1">
    <location>
        <begin position="35"/>
        <end position="54"/>
    </location>
</feature>
<keyword evidence="1" id="KW-0812">Transmembrane</keyword>
<feature type="transmembrane region" description="Helical" evidence="1">
    <location>
        <begin position="124"/>
        <end position="147"/>
    </location>
</feature>
<dbReference type="EMBL" id="PDSK01000035">
    <property type="protein sequence ID" value="PIE35727.1"/>
    <property type="molecule type" value="Genomic_DNA"/>
</dbReference>
<sequence>MRKLKGWQHYVTYFLILAMGIFHLYTAIFGVKEAYLQRMIHLTFVLPLACLLFPAFKKSSTTTIPLYDWILAALSSLPGLYAIVNYDDIAYRIVQVDEVTRPQLLFGILLTVVLLEVTRRVVGWPLAIIGILFTLYMLVGHLLPGVLQGFKFTMPEIIEELYLTDEGILGIPLGVSATFVMIFLILGGFLQESGIGEYFMDVAVAFTGKSRGGPAKIAVMSSGLFGMLSGSAVANVYGTGTFTIPLMIRIGYENYFAGAVEAVASSGGQIMPPIMGASAFIIASFLGVPYKEVMISAFVPAIFFFFAIGMMVHYRAVRLDLRGMKSDEMPDKVAILKKAYLFIPVIALIYMLLVGYTPMWAATIGILATVLVSIPHKKHRMGIKSILDAIIFGGRNVIIVAVACACAGIVVGSVTLTGIGFKFVTAVFTLSSGIPFIALILIMLICIVLGMGLPTVGAYILASALGVPALIKLGFSPMASHLFVFYFAIVSAITPPVALAAYAASSISKASPMTTGFIASRLGFVAYIMPFAFMYDSGFLLQAGINQNLVAVATGALAVIGLAFAFEGFIVRPLRRWEQGILFLGGGLVLFPKVTVKLFGLVLLAVTYLLARRKSPLF</sequence>
<dbReference type="NCBIfam" id="TIGR02123">
    <property type="entry name" value="TRAP_fused"/>
    <property type="match status" value="1"/>
</dbReference>
<dbReference type="InterPro" id="IPR010656">
    <property type="entry name" value="DctM"/>
</dbReference>
<organism evidence="3 4">
    <name type="scientific">candidate division KSB3 bacterium</name>
    <dbReference type="NCBI Taxonomy" id="2044937"/>
    <lineage>
        <taxon>Bacteria</taxon>
        <taxon>candidate division KSB3</taxon>
    </lineage>
</organism>
<accession>A0A2G6KJB6</accession>
<name>A0A2G6KJB6_9BACT</name>
<feature type="transmembrane region" description="Helical" evidence="1">
    <location>
        <begin position="270"/>
        <end position="288"/>
    </location>
</feature>
<feature type="transmembrane region" description="Helical" evidence="1">
    <location>
        <begin position="481"/>
        <end position="504"/>
    </location>
</feature>
<evidence type="ECO:0000313" key="3">
    <source>
        <dbReference type="EMBL" id="PIE35727.1"/>
    </source>
</evidence>
<evidence type="ECO:0000313" key="4">
    <source>
        <dbReference type="Proteomes" id="UP000230821"/>
    </source>
</evidence>
<feature type="transmembrane region" description="Helical" evidence="1">
    <location>
        <begin position="456"/>
        <end position="475"/>
    </location>
</feature>
<feature type="transmembrane region" description="Helical" evidence="1">
    <location>
        <begin position="427"/>
        <end position="449"/>
    </location>
</feature>
<feature type="transmembrane region" description="Helical" evidence="1">
    <location>
        <begin position="516"/>
        <end position="535"/>
    </location>
</feature>
<evidence type="ECO:0000259" key="2">
    <source>
        <dbReference type="Pfam" id="PF06808"/>
    </source>
</evidence>
<feature type="domain" description="TRAP C4-dicarboxylate transport system permease DctM subunit" evidence="2">
    <location>
        <begin position="110"/>
        <end position="540"/>
    </location>
</feature>
<feature type="transmembrane region" description="Helical" evidence="1">
    <location>
        <begin position="12"/>
        <end position="29"/>
    </location>
</feature>
<dbReference type="InterPro" id="IPR011853">
    <property type="entry name" value="TRAP_DctM-Dct_fused"/>
</dbReference>
<feature type="transmembrane region" description="Helical" evidence="1">
    <location>
        <begin position="66"/>
        <end position="84"/>
    </location>
</feature>
<evidence type="ECO:0000256" key="1">
    <source>
        <dbReference type="SAM" id="Phobius"/>
    </source>
</evidence>
<dbReference type="AlphaFoldDB" id="A0A2G6KJB6"/>
<reference evidence="3 4" key="1">
    <citation type="submission" date="2017-10" db="EMBL/GenBank/DDBJ databases">
        <title>Novel microbial diversity and functional potential in the marine mammal oral microbiome.</title>
        <authorList>
            <person name="Dudek N.K."/>
            <person name="Sun C.L."/>
            <person name="Burstein D."/>
            <person name="Kantor R.S."/>
            <person name="Aliaga Goltsman D.S."/>
            <person name="Bik E.M."/>
            <person name="Thomas B.C."/>
            <person name="Banfield J.F."/>
            <person name="Relman D.A."/>
        </authorList>
    </citation>
    <scope>NUCLEOTIDE SEQUENCE [LARGE SCALE GENOMIC DNA]</scope>
    <source>
        <strain evidence="3">DOLJORAL78_47_16</strain>
    </source>
</reference>
<dbReference type="PANTHER" id="PTHR43849">
    <property type="entry name" value="BLL3936 PROTEIN"/>
    <property type="match status" value="1"/>
</dbReference>
<protein>
    <submittedName>
        <fullName evidence="3">C4-dicarboxylate ABC transporter permease</fullName>
    </submittedName>
</protein>
<feature type="transmembrane region" description="Helical" evidence="1">
    <location>
        <begin position="167"/>
        <end position="190"/>
    </location>
</feature>
<keyword evidence="1" id="KW-1133">Transmembrane helix</keyword>
<gene>
    <name evidence="3" type="ORF">CSA56_03160</name>
</gene>
<feature type="transmembrane region" description="Helical" evidence="1">
    <location>
        <begin position="294"/>
        <end position="314"/>
    </location>
</feature>